<dbReference type="RefSeq" id="WP_111592507.1">
    <property type="nucleotide sequence ID" value="NZ_QLMA01000004.1"/>
</dbReference>
<dbReference type="EMBL" id="QLMA01000004">
    <property type="protein sequence ID" value="RAJ81946.1"/>
    <property type="molecule type" value="Genomic_DNA"/>
</dbReference>
<dbReference type="PANTHER" id="PTHR43792:SF1">
    <property type="entry name" value="N-ACETYLTRANSFERASE DOMAIN-CONTAINING PROTEIN"/>
    <property type="match status" value="1"/>
</dbReference>
<proteinExistence type="predicted"/>
<keyword evidence="2" id="KW-0808">Transferase</keyword>
<protein>
    <submittedName>
        <fullName evidence="2">RimJ/RimL family protein N-acetyltransferase</fullName>
    </submittedName>
</protein>
<dbReference type="Proteomes" id="UP000249819">
    <property type="component" value="Unassembled WGS sequence"/>
</dbReference>
<evidence type="ECO:0000259" key="1">
    <source>
        <dbReference type="PROSITE" id="PS51186"/>
    </source>
</evidence>
<dbReference type="AlphaFoldDB" id="A0A327W125"/>
<dbReference type="PROSITE" id="PS51186">
    <property type="entry name" value="GNAT"/>
    <property type="match status" value="1"/>
</dbReference>
<sequence>MNLPVETNRLLLTALKTTDAPFILELLNTKGWKTFIGERYVRNLTDADTYITRILSNPDVRYFVVRLKSDNNPMGIVSLIQRPYLPHQDIGFAFLPQHSGSGYAFEAASEVIRLLTIASKHPILYATTLPENTRSIKLLEKLGLSFVHEFTRDTERLFLYQTILAPEDNIPQ</sequence>
<dbReference type="OrthoDB" id="9798081at2"/>
<accession>A0A327W125</accession>
<dbReference type="Gene3D" id="3.40.630.30">
    <property type="match status" value="1"/>
</dbReference>
<gene>
    <name evidence="2" type="ORF">CLV59_104171</name>
</gene>
<dbReference type="Pfam" id="PF13302">
    <property type="entry name" value="Acetyltransf_3"/>
    <property type="match status" value="1"/>
</dbReference>
<dbReference type="InterPro" id="IPR000182">
    <property type="entry name" value="GNAT_dom"/>
</dbReference>
<name>A0A327W125_9BACT</name>
<organism evidence="2 3">
    <name type="scientific">Chitinophaga dinghuensis</name>
    <dbReference type="NCBI Taxonomy" id="1539050"/>
    <lineage>
        <taxon>Bacteria</taxon>
        <taxon>Pseudomonadati</taxon>
        <taxon>Bacteroidota</taxon>
        <taxon>Chitinophagia</taxon>
        <taxon>Chitinophagales</taxon>
        <taxon>Chitinophagaceae</taxon>
        <taxon>Chitinophaga</taxon>
    </lineage>
</organism>
<dbReference type="PANTHER" id="PTHR43792">
    <property type="entry name" value="GNAT FAMILY, PUTATIVE (AFU_ORTHOLOGUE AFUA_3G00765)-RELATED-RELATED"/>
    <property type="match status" value="1"/>
</dbReference>
<feature type="domain" description="N-acetyltransferase" evidence="1">
    <location>
        <begin position="10"/>
        <end position="166"/>
    </location>
</feature>
<dbReference type="SUPFAM" id="SSF55729">
    <property type="entry name" value="Acyl-CoA N-acyltransferases (Nat)"/>
    <property type="match status" value="1"/>
</dbReference>
<reference evidence="2 3" key="1">
    <citation type="submission" date="2018-06" db="EMBL/GenBank/DDBJ databases">
        <title>Genomic Encyclopedia of Archaeal and Bacterial Type Strains, Phase II (KMG-II): from individual species to whole genera.</title>
        <authorList>
            <person name="Goeker M."/>
        </authorList>
    </citation>
    <scope>NUCLEOTIDE SEQUENCE [LARGE SCALE GENOMIC DNA]</scope>
    <source>
        <strain evidence="2 3">DSM 29821</strain>
    </source>
</reference>
<dbReference type="InterPro" id="IPR051531">
    <property type="entry name" value="N-acetyltransferase"/>
</dbReference>
<dbReference type="InterPro" id="IPR016181">
    <property type="entry name" value="Acyl_CoA_acyltransferase"/>
</dbReference>
<evidence type="ECO:0000313" key="3">
    <source>
        <dbReference type="Proteomes" id="UP000249819"/>
    </source>
</evidence>
<dbReference type="GO" id="GO:0016747">
    <property type="term" value="F:acyltransferase activity, transferring groups other than amino-acyl groups"/>
    <property type="evidence" value="ECO:0007669"/>
    <property type="project" value="InterPro"/>
</dbReference>
<comment type="caution">
    <text evidence="2">The sequence shown here is derived from an EMBL/GenBank/DDBJ whole genome shotgun (WGS) entry which is preliminary data.</text>
</comment>
<keyword evidence="3" id="KW-1185">Reference proteome</keyword>
<evidence type="ECO:0000313" key="2">
    <source>
        <dbReference type="EMBL" id="RAJ81946.1"/>
    </source>
</evidence>